<dbReference type="GO" id="GO:0003677">
    <property type="term" value="F:DNA binding"/>
    <property type="evidence" value="ECO:0007669"/>
    <property type="project" value="UniProtKB-UniRule"/>
</dbReference>
<dbReference type="SMART" id="SM00574">
    <property type="entry name" value="POX"/>
    <property type="match status" value="1"/>
</dbReference>
<comment type="caution">
    <text evidence="11">The sequence shown here is derived from an EMBL/GenBank/DDBJ whole genome shotgun (WGS) entry which is preliminary data.</text>
</comment>
<dbReference type="EMBL" id="NMUH01000541">
    <property type="protein sequence ID" value="MQL81027.1"/>
    <property type="molecule type" value="Genomic_DNA"/>
</dbReference>
<dbReference type="Gene3D" id="1.10.10.60">
    <property type="entry name" value="Homeodomain-like"/>
    <property type="match status" value="1"/>
</dbReference>
<dbReference type="InterPro" id="IPR009057">
    <property type="entry name" value="Homeodomain-like_sf"/>
</dbReference>
<comment type="similarity">
    <text evidence="2">Belongs to the TALE/BELL homeobox family.</text>
</comment>
<organism evidence="11 12">
    <name type="scientific">Colocasia esculenta</name>
    <name type="common">Wild taro</name>
    <name type="synonym">Arum esculentum</name>
    <dbReference type="NCBI Taxonomy" id="4460"/>
    <lineage>
        <taxon>Eukaryota</taxon>
        <taxon>Viridiplantae</taxon>
        <taxon>Streptophyta</taxon>
        <taxon>Embryophyta</taxon>
        <taxon>Tracheophyta</taxon>
        <taxon>Spermatophyta</taxon>
        <taxon>Magnoliopsida</taxon>
        <taxon>Liliopsida</taxon>
        <taxon>Araceae</taxon>
        <taxon>Aroideae</taxon>
        <taxon>Colocasieae</taxon>
        <taxon>Colocasia</taxon>
    </lineage>
</organism>
<dbReference type="AlphaFoldDB" id="A0A843UFP0"/>
<proteinExistence type="inferred from homology"/>
<dbReference type="PANTHER" id="PTHR11850">
    <property type="entry name" value="HOMEOBOX PROTEIN TRANSCRIPTION FACTORS"/>
    <property type="match status" value="1"/>
</dbReference>
<evidence type="ECO:0000256" key="9">
    <source>
        <dbReference type="SAM" id="MobiDB-lite"/>
    </source>
</evidence>
<evidence type="ECO:0000256" key="8">
    <source>
        <dbReference type="PROSITE-ProRule" id="PRU00108"/>
    </source>
</evidence>
<dbReference type="GO" id="GO:0006355">
    <property type="term" value="P:regulation of DNA-templated transcription"/>
    <property type="evidence" value="ECO:0007669"/>
    <property type="project" value="InterPro"/>
</dbReference>
<evidence type="ECO:0000256" key="3">
    <source>
        <dbReference type="ARBA" id="ARBA00023015"/>
    </source>
</evidence>
<dbReference type="Pfam" id="PF07526">
    <property type="entry name" value="POX"/>
    <property type="match status" value="1"/>
</dbReference>
<evidence type="ECO:0000256" key="4">
    <source>
        <dbReference type="ARBA" id="ARBA00023125"/>
    </source>
</evidence>
<dbReference type="Proteomes" id="UP000652761">
    <property type="component" value="Unassembled WGS sequence"/>
</dbReference>
<keyword evidence="3" id="KW-0805">Transcription regulation</keyword>
<keyword evidence="5 8" id="KW-0371">Homeobox</keyword>
<evidence type="ECO:0000256" key="2">
    <source>
        <dbReference type="ARBA" id="ARBA00006454"/>
    </source>
</evidence>
<keyword evidence="6" id="KW-0804">Transcription</keyword>
<dbReference type="OrthoDB" id="10056939at2759"/>
<evidence type="ECO:0000313" key="12">
    <source>
        <dbReference type="Proteomes" id="UP000652761"/>
    </source>
</evidence>
<dbReference type="SUPFAM" id="SSF46689">
    <property type="entry name" value="Homeodomain-like"/>
    <property type="match status" value="1"/>
</dbReference>
<evidence type="ECO:0000313" key="11">
    <source>
        <dbReference type="EMBL" id="MQL81027.1"/>
    </source>
</evidence>
<dbReference type="InterPro" id="IPR006563">
    <property type="entry name" value="POX_dom"/>
</dbReference>
<dbReference type="SMART" id="SM00389">
    <property type="entry name" value="HOX"/>
    <property type="match status" value="1"/>
</dbReference>
<dbReference type="PROSITE" id="PS50071">
    <property type="entry name" value="HOMEOBOX_2"/>
    <property type="match status" value="1"/>
</dbReference>
<evidence type="ECO:0000259" key="10">
    <source>
        <dbReference type="PROSITE" id="PS50071"/>
    </source>
</evidence>
<sequence length="618" mass="68369">MHGPARLEKSLALANLIALCLDERTSESFRTKEVRMATYYPGLTDQTDVMPAIYVRERGNAPCTESSLPGSMLYLNYSSSSVYSDSLPGSSQIDHNSSDLPSSSVSALQGQGLSLSLCTQIPVPSLQFQPANSDTLFMCSHQSPTGNSLSARDEGIHVEPSPSGLSKLACPITNSKYLKAAQQLLDEFVNVQKALKHKTDKNHTSCGITKVNDGESESDEVHKNSQESTANPVPELSPIEKQGLQNKMTKLLAMLDEVDRRYKQYYHQIQIVVSSFDVVAGCGAAKPYTALALYTISQHFRCLRDAIDGQIRATSRSLGEEDLSPSSSKGVGMSRLRYIDQEIRQQRAFQQFGMMQQHAWRPQRGLPETSVSILRAWLFEHFLHPYPKDSDKLKLARQTGLTRSQVSNWFINARVRLWKPMIEEMYKDEFGGTEVDCNLENIPKGRKEISYSKDGGDLPNLESTSEGQHLDELSDSSKSGLLHVVQMDVAATGLQRELNTGEMGHMDLRLGEHRPPAEDGQLLHHVLARHDESSSYMGYQMAELGNYGNASVSLTLGLQHCHGGLPVSEGHQNYVAVGGDDMYNPASLSTNMADYDCLSLADRQQKFSSSQLLHDFVA</sequence>
<dbReference type="InterPro" id="IPR050224">
    <property type="entry name" value="TALE_homeobox"/>
</dbReference>
<keyword evidence="4 8" id="KW-0238">DNA-binding</keyword>
<dbReference type="Pfam" id="PF05920">
    <property type="entry name" value="Homeobox_KN"/>
    <property type="match status" value="1"/>
</dbReference>
<reference evidence="11" key="1">
    <citation type="submission" date="2017-07" db="EMBL/GenBank/DDBJ databases">
        <title>Taro Niue Genome Assembly and Annotation.</title>
        <authorList>
            <person name="Atibalentja N."/>
            <person name="Keating K."/>
            <person name="Fields C.J."/>
        </authorList>
    </citation>
    <scope>NUCLEOTIDE SEQUENCE</scope>
    <source>
        <strain evidence="11">Niue_2</strain>
        <tissue evidence="11">Leaf</tissue>
    </source>
</reference>
<protein>
    <recommendedName>
        <fullName evidence="10">Homeobox domain-containing protein</fullName>
    </recommendedName>
</protein>
<evidence type="ECO:0000256" key="6">
    <source>
        <dbReference type="ARBA" id="ARBA00023163"/>
    </source>
</evidence>
<feature type="region of interest" description="Disordered" evidence="9">
    <location>
        <begin position="448"/>
        <end position="474"/>
    </location>
</feature>
<dbReference type="CDD" id="cd00086">
    <property type="entry name" value="homeodomain"/>
    <property type="match status" value="1"/>
</dbReference>
<comment type="subcellular location">
    <subcellularLocation>
        <location evidence="1 8">Nucleus</location>
    </subcellularLocation>
</comment>
<feature type="region of interest" description="Disordered" evidence="9">
    <location>
        <begin position="203"/>
        <end position="240"/>
    </location>
</feature>
<dbReference type="GO" id="GO:0005634">
    <property type="term" value="C:nucleus"/>
    <property type="evidence" value="ECO:0007669"/>
    <property type="project" value="UniProtKB-SubCell"/>
</dbReference>
<name>A0A843UFP0_COLES</name>
<accession>A0A843UFP0</accession>
<dbReference type="InterPro" id="IPR001356">
    <property type="entry name" value="HD"/>
</dbReference>
<gene>
    <name evidence="11" type="ORF">Taro_013471</name>
</gene>
<evidence type="ECO:0000256" key="1">
    <source>
        <dbReference type="ARBA" id="ARBA00004123"/>
    </source>
</evidence>
<feature type="domain" description="Homeobox" evidence="10">
    <location>
        <begin position="357"/>
        <end position="420"/>
    </location>
</feature>
<feature type="DNA-binding region" description="Homeobox" evidence="8">
    <location>
        <begin position="359"/>
        <end position="421"/>
    </location>
</feature>
<keyword evidence="12" id="KW-1185">Reference proteome</keyword>
<dbReference type="InterPro" id="IPR008422">
    <property type="entry name" value="KN_HD"/>
</dbReference>
<keyword evidence="7 8" id="KW-0539">Nucleus</keyword>
<evidence type="ECO:0000256" key="5">
    <source>
        <dbReference type="ARBA" id="ARBA00023155"/>
    </source>
</evidence>
<evidence type="ECO:0000256" key="7">
    <source>
        <dbReference type="ARBA" id="ARBA00023242"/>
    </source>
</evidence>